<gene>
    <name evidence="1" type="ORF">PIB30_107781</name>
</gene>
<keyword evidence="2" id="KW-1185">Reference proteome</keyword>
<dbReference type="Proteomes" id="UP001341840">
    <property type="component" value="Unassembled WGS sequence"/>
</dbReference>
<evidence type="ECO:0000313" key="1">
    <source>
        <dbReference type="EMBL" id="MED6214889.1"/>
    </source>
</evidence>
<proteinExistence type="predicted"/>
<accession>A0ABU6YZT5</accession>
<evidence type="ECO:0000313" key="2">
    <source>
        <dbReference type="Proteomes" id="UP001341840"/>
    </source>
</evidence>
<sequence length="114" mass="12892">MKKMESGNLASGASKAPRIYVDITQEPTHMRGIYHQSHFQNLRSHAYAWTSVSYPRICVTHYHPAKQASKSPHAYAPAVLTLMRGQSRLCVAQLSKRQQSSRICVNIIRPLTLM</sequence>
<reference evidence="1 2" key="1">
    <citation type="journal article" date="2023" name="Plants (Basel)">
        <title>Bridging the Gap: Combining Genomics and Transcriptomics Approaches to Understand Stylosanthes scabra, an Orphan Legume from the Brazilian Caatinga.</title>
        <authorList>
            <person name="Ferreira-Neto J.R.C."/>
            <person name="da Silva M.D."/>
            <person name="Binneck E."/>
            <person name="de Melo N.F."/>
            <person name="da Silva R.H."/>
            <person name="de Melo A.L.T.M."/>
            <person name="Pandolfi V."/>
            <person name="Bustamante F.O."/>
            <person name="Brasileiro-Vidal A.C."/>
            <person name="Benko-Iseppon A.M."/>
        </authorList>
    </citation>
    <scope>NUCLEOTIDE SEQUENCE [LARGE SCALE GENOMIC DNA]</scope>
    <source>
        <tissue evidence="1">Leaves</tissue>
    </source>
</reference>
<name>A0ABU6YZT5_9FABA</name>
<dbReference type="EMBL" id="JASCZI010246388">
    <property type="protein sequence ID" value="MED6214889.1"/>
    <property type="molecule type" value="Genomic_DNA"/>
</dbReference>
<comment type="caution">
    <text evidence="1">The sequence shown here is derived from an EMBL/GenBank/DDBJ whole genome shotgun (WGS) entry which is preliminary data.</text>
</comment>
<organism evidence="1 2">
    <name type="scientific">Stylosanthes scabra</name>
    <dbReference type="NCBI Taxonomy" id="79078"/>
    <lineage>
        <taxon>Eukaryota</taxon>
        <taxon>Viridiplantae</taxon>
        <taxon>Streptophyta</taxon>
        <taxon>Embryophyta</taxon>
        <taxon>Tracheophyta</taxon>
        <taxon>Spermatophyta</taxon>
        <taxon>Magnoliopsida</taxon>
        <taxon>eudicotyledons</taxon>
        <taxon>Gunneridae</taxon>
        <taxon>Pentapetalae</taxon>
        <taxon>rosids</taxon>
        <taxon>fabids</taxon>
        <taxon>Fabales</taxon>
        <taxon>Fabaceae</taxon>
        <taxon>Papilionoideae</taxon>
        <taxon>50 kb inversion clade</taxon>
        <taxon>dalbergioids sensu lato</taxon>
        <taxon>Dalbergieae</taxon>
        <taxon>Pterocarpus clade</taxon>
        <taxon>Stylosanthes</taxon>
    </lineage>
</organism>
<feature type="non-terminal residue" evidence="1">
    <location>
        <position position="114"/>
    </location>
</feature>
<protein>
    <submittedName>
        <fullName evidence="1">Uncharacterized protein</fullName>
    </submittedName>
</protein>